<sequence>MHFHKILLALPALAAIAVAVPMPENYLGDCYGNGCDGVFADPHNTVGVCTAGIWAGCPCEKCGGSEGSYVGACDANGCQGYQGLCTAGIYQGCPCN</sequence>
<feature type="signal peptide" evidence="1">
    <location>
        <begin position="1"/>
        <end position="19"/>
    </location>
</feature>
<organism evidence="2">
    <name type="scientific">Talaromyces marneffei PM1</name>
    <dbReference type="NCBI Taxonomy" id="1077442"/>
    <lineage>
        <taxon>Eukaryota</taxon>
        <taxon>Fungi</taxon>
        <taxon>Dikarya</taxon>
        <taxon>Ascomycota</taxon>
        <taxon>Pezizomycotina</taxon>
        <taxon>Eurotiomycetes</taxon>
        <taxon>Eurotiomycetidae</taxon>
        <taxon>Eurotiales</taxon>
        <taxon>Trichocomaceae</taxon>
        <taxon>Talaromyces</taxon>
        <taxon>Talaromyces sect. Talaromyces</taxon>
    </lineage>
</organism>
<protein>
    <submittedName>
        <fullName evidence="2">N-acetylglucosamine-1-phosphodiester alpha-N-acetylglucosaminidase</fullName>
    </submittedName>
</protein>
<reference evidence="2" key="1">
    <citation type="journal article" date="2014" name="PLoS Genet.">
        <title>Signature Gene Expression Reveals Novel Clues to the Molecular Mechanisms of Dimorphic Transition in Penicillium marneffei.</title>
        <authorList>
            <person name="Yang E."/>
            <person name="Wang G."/>
            <person name="Cai J."/>
            <person name="Woo P.C."/>
            <person name="Lau S.K."/>
            <person name="Yuen K.-Y."/>
            <person name="Chow W.-N."/>
            <person name="Lin X."/>
        </authorList>
    </citation>
    <scope>NUCLEOTIDE SEQUENCE [LARGE SCALE GENOMIC DNA]</scope>
    <source>
        <strain evidence="2">PM1</strain>
    </source>
</reference>
<feature type="chain" id="PRO_5001893050" evidence="1">
    <location>
        <begin position="20"/>
        <end position="96"/>
    </location>
</feature>
<dbReference type="HOGENOM" id="CLU_2361239_0_0_1"/>
<accession>A0A093VLG7</accession>
<evidence type="ECO:0000313" key="2">
    <source>
        <dbReference type="EMBL" id="KFX53015.1"/>
    </source>
</evidence>
<evidence type="ECO:0000256" key="1">
    <source>
        <dbReference type="SAM" id="SignalP"/>
    </source>
</evidence>
<proteinExistence type="predicted"/>
<comment type="caution">
    <text evidence="2">The sequence shown here is derived from an EMBL/GenBank/DDBJ whole genome shotgun (WGS) entry which is preliminary data.</text>
</comment>
<dbReference type="AlphaFoldDB" id="A0A093VLG7"/>
<dbReference type="EMBL" id="JPOX01000002">
    <property type="protein sequence ID" value="KFX53015.1"/>
    <property type="molecule type" value="Genomic_DNA"/>
</dbReference>
<gene>
    <name evidence="2" type="ORF">GQ26_0023800</name>
</gene>
<name>A0A093VLG7_TALMA</name>
<keyword evidence="1" id="KW-0732">Signal</keyword>